<dbReference type="PROSITE" id="PS51257">
    <property type="entry name" value="PROKAR_LIPOPROTEIN"/>
    <property type="match status" value="1"/>
</dbReference>
<reference evidence="1" key="1">
    <citation type="submission" date="2015-08" db="EMBL/GenBank/DDBJ databases">
        <authorList>
            <person name="Babu N.S."/>
            <person name="Beckwith C.J."/>
            <person name="Beseler K.G."/>
            <person name="Brison A."/>
            <person name="Carone J.V."/>
            <person name="Caskin T.P."/>
            <person name="Diamond M."/>
            <person name="Durham M.E."/>
            <person name="Foxe J.M."/>
            <person name="Go M."/>
            <person name="Henderson B.A."/>
            <person name="Jones I.B."/>
            <person name="McGettigan J.A."/>
            <person name="Micheletti S.J."/>
            <person name="Nasrallah M.E."/>
            <person name="Ortiz D."/>
            <person name="Piller C.R."/>
            <person name="Privatt S.R."/>
            <person name="Schneider S.L."/>
            <person name="Sharp S."/>
            <person name="Smith T.C."/>
            <person name="Stanton J.D."/>
            <person name="Ullery H.E."/>
            <person name="Wilson R.J."/>
            <person name="Serrano M.G."/>
            <person name="Buck G."/>
            <person name="Lee V."/>
            <person name="Wang Y."/>
            <person name="Carvalho R."/>
            <person name="Voegtly L."/>
            <person name="Shi R."/>
            <person name="Duckworth R."/>
            <person name="Johnson A."/>
            <person name="Loviza R."/>
            <person name="Walstead R."/>
            <person name="Shah Z."/>
            <person name="Kiflezghi M."/>
            <person name="Wade K."/>
            <person name="Ball S.L."/>
            <person name="Bradley K.W."/>
            <person name="Asai D.J."/>
            <person name="Bowman C.A."/>
            <person name="Russell D.A."/>
            <person name="Pope W.H."/>
            <person name="Jacobs-Sera D."/>
            <person name="Hendrix R.W."/>
            <person name="Hatfull G.F."/>
        </authorList>
    </citation>
    <scope>NUCLEOTIDE SEQUENCE</scope>
</reference>
<proteinExistence type="predicted"/>
<dbReference type="AlphaFoldDB" id="A0A2P2CEA9"/>
<name>A0A2P2CEA9_9ZZZZ</name>
<organism evidence="1">
    <name type="scientific">metagenome</name>
    <dbReference type="NCBI Taxonomy" id="256318"/>
    <lineage>
        <taxon>unclassified sequences</taxon>
        <taxon>metagenomes</taxon>
    </lineage>
</organism>
<evidence type="ECO:0000313" key="1">
    <source>
        <dbReference type="EMBL" id="CUR60306.1"/>
    </source>
</evidence>
<gene>
    <name evidence="1" type="ORF">NOCA2730021</name>
</gene>
<accession>A0A2P2CEA9</accession>
<dbReference type="EMBL" id="CZKA01000071">
    <property type="protein sequence ID" value="CUR60306.1"/>
    <property type="molecule type" value="Genomic_DNA"/>
</dbReference>
<sequence length="233" mass="24488">MRPKAVRTALALAVVASLAVACGSQPPVSPPSGVDELVIPTPSPDPEDFVARIDNPLLPLSPGSTWVYDSTGGEDDETVTVRVLDETRPVAGLDATVVEEVTTGGDAPQEIRRFYAQDRAGNVWNLGTEGDWEAGVDGARAGIAMLAKPRLGDGYLAEDAPGVAEDQVRILALDADVVVPFGSFRDAVLTQVASPLEPTRDERWSYVVGIGKVAALDHNGGDLVVELVSYTEG</sequence>
<evidence type="ECO:0008006" key="2">
    <source>
        <dbReference type="Google" id="ProtNLM"/>
    </source>
</evidence>
<protein>
    <recommendedName>
        <fullName evidence="2">Lipoprotein</fullName>
    </recommendedName>
</protein>